<evidence type="ECO:0000313" key="1">
    <source>
        <dbReference type="EMBL" id="RKF82088.1"/>
    </source>
</evidence>
<dbReference type="Proteomes" id="UP000285326">
    <property type="component" value="Unassembled WGS sequence"/>
</dbReference>
<accession>A0A420J5N4</accession>
<comment type="caution">
    <text evidence="1">The sequence shown here is derived from an EMBL/GenBank/DDBJ whole genome shotgun (WGS) entry which is preliminary data.</text>
</comment>
<name>A0A420J5N4_9PEZI</name>
<reference evidence="1 2" key="1">
    <citation type="journal article" date="2018" name="BMC Genomics">
        <title>Comparative genome analyses reveal sequence features reflecting distinct modes of host-adaptation between dicot and monocot powdery mildew.</title>
        <authorList>
            <person name="Wu Y."/>
            <person name="Ma X."/>
            <person name="Pan Z."/>
            <person name="Kale S.D."/>
            <person name="Song Y."/>
            <person name="King H."/>
            <person name="Zhang Q."/>
            <person name="Presley C."/>
            <person name="Deng X."/>
            <person name="Wei C.I."/>
            <person name="Xiao S."/>
        </authorList>
    </citation>
    <scope>NUCLEOTIDE SEQUENCE [LARGE SCALE GENOMIC DNA]</scope>
    <source>
        <strain evidence="1">UMSG1</strain>
    </source>
</reference>
<gene>
    <name evidence="1" type="ORF">GcM1_175023</name>
</gene>
<dbReference type="AlphaFoldDB" id="A0A420J5N4"/>
<organism evidence="1 2">
    <name type="scientific">Golovinomyces cichoracearum</name>
    <dbReference type="NCBI Taxonomy" id="62708"/>
    <lineage>
        <taxon>Eukaryota</taxon>
        <taxon>Fungi</taxon>
        <taxon>Dikarya</taxon>
        <taxon>Ascomycota</taxon>
        <taxon>Pezizomycotina</taxon>
        <taxon>Leotiomycetes</taxon>
        <taxon>Erysiphales</taxon>
        <taxon>Erysiphaceae</taxon>
        <taxon>Golovinomyces</taxon>
    </lineage>
</organism>
<proteinExistence type="predicted"/>
<evidence type="ECO:0000313" key="2">
    <source>
        <dbReference type="Proteomes" id="UP000285326"/>
    </source>
</evidence>
<dbReference type="EMBL" id="MCBS01017512">
    <property type="protein sequence ID" value="RKF82088.1"/>
    <property type="molecule type" value="Genomic_DNA"/>
</dbReference>
<sequence length="196" mass="22136">MSEEAELLYESFCIVYQNPDHLVDVYGVTWFDELIKCYKICNLSPTPLQLNSNLSPSRTNDEISGYQCGSKFICQDLVNANLEIALGRINIETAGYADLSEIFTKTESSKRMWPLVDSSQPSPTENCELIGTHYLITDKRGLFIEVGFLSFPQRYRKCETAGSTHQNTLDPTSSSSNSEDVEEGYLCDIFFADDYL</sequence>
<protein>
    <submittedName>
        <fullName evidence="1">Uncharacterized protein</fullName>
    </submittedName>
</protein>